<keyword evidence="2" id="KW-0805">Transcription regulation</keyword>
<name>A0AA41R360_9BACT</name>
<feature type="domain" description="RNA polymerase sigma-70 region 2" evidence="5">
    <location>
        <begin position="32"/>
        <end position="97"/>
    </location>
</feature>
<dbReference type="NCBIfam" id="TIGR02937">
    <property type="entry name" value="sigma70-ECF"/>
    <property type="match status" value="1"/>
</dbReference>
<accession>A0AA41R360</accession>
<evidence type="ECO:0000256" key="4">
    <source>
        <dbReference type="ARBA" id="ARBA00023163"/>
    </source>
</evidence>
<dbReference type="AlphaFoldDB" id="A0AA41R360"/>
<dbReference type="SUPFAM" id="SSF88659">
    <property type="entry name" value="Sigma3 and sigma4 domains of RNA polymerase sigma factors"/>
    <property type="match status" value="1"/>
</dbReference>
<dbReference type="GO" id="GO:0003677">
    <property type="term" value="F:DNA binding"/>
    <property type="evidence" value="ECO:0007669"/>
    <property type="project" value="InterPro"/>
</dbReference>
<dbReference type="GO" id="GO:0016987">
    <property type="term" value="F:sigma factor activity"/>
    <property type="evidence" value="ECO:0007669"/>
    <property type="project" value="UniProtKB-KW"/>
</dbReference>
<evidence type="ECO:0000259" key="5">
    <source>
        <dbReference type="Pfam" id="PF04542"/>
    </source>
</evidence>
<dbReference type="CDD" id="cd06171">
    <property type="entry name" value="Sigma70_r4"/>
    <property type="match status" value="1"/>
</dbReference>
<dbReference type="Gene3D" id="1.10.1740.10">
    <property type="match status" value="1"/>
</dbReference>
<protein>
    <submittedName>
        <fullName evidence="7">Sigma-70 family RNA polymerase sigma factor</fullName>
    </submittedName>
</protein>
<gene>
    <name evidence="7" type="ORF">MRX98_06560</name>
</gene>
<dbReference type="InterPro" id="IPR013324">
    <property type="entry name" value="RNA_pol_sigma_r3/r4-like"/>
</dbReference>
<dbReference type="GO" id="GO:0006352">
    <property type="term" value="P:DNA-templated transcription initiation"/>
    <property type="evidence" value="ECO:0007669"/>
    <property type="project" value="InterPro"/>
</dbReference>
<evidence type="ECO:0000313" key="7">
    <source>
        <dbReference type="EMBL" id="MCJ8500230.1"/>
    </source>
</evidence>
<dbReference type="Proteomes" id="UP001165427">
    <property type="component" value="Unassembled WGS sequence"/>
</dbReference>
<evidence type="ECO:0000256" key="3">
    <source>
        <dbReference type="ARBA" id="ARBA00023082"/>
    </source>
</evidence>
<keyword evidence="3" id="KW-0731">Sigma factor</keyword>
<dbReference type="SUPFAM" id="SSF88946">
    <property type="entry name" value="Sigma2 domain of RNA polymerase sigma factors"/>
    <property type="match status" value="1"/>
</dbReference>
<dbReference type="RefSeq" id="WP_246904102.1">
    <property type="nucleotide sequence ID" value="NZ_JALJRB010000005.1"/>
</dbReference>
<dbReference type="InterPro" id="IPR036388">
    <property type="entry name" value="WH-like_DNA-bd_sf"/>
</dbReference>
<evidence type="ECO:0000259" key="6">
    <source>
        <dbReference type="Pfam" id="PF08281"/>
    </source>
</evidence>
<evidence type="ECO:0000256" key="1">
    <source>
        <dbReference type="ARBA" id="ARBA00010641"/>
    </source>
</evidence>
<comment type="similarity">
    <text evidence="1">Belongs to the sigma-70 factor family. ECF subfamily.</text>
</comment>
<keyword evidence="4" id="KW-0804">Transcription</keyword>
<evidence type="ECO:0000313" key="8">
    <source>
        <dbReference type="Proteomes" id="UP001165427"/>
    </source>
</evidence>
<dbReference type="Pfam" id="PF04542">
    <property type="entry name" value="Sigma70_r2"/>
    <property type="match status" value="1"/>
</dbReference>
<reference evidence="7" key="1">
    <citation type="submission" date="2022-04" db="EMBL/GenBank/DDBJ databases">
        <title>Desulfatitalea alkaliphila sp. nov., a novel anaerobic sulfate-reducing bacterium isolated from terrestrial mud volcano, Taman Peninsula, Russia.</title>
        <authorList>
            <person name="Khomyakova M.A."/>
            <person name="Merkel A.Y."/>
            <person name="Slobodkin A.I."/>
        </authorList>
    </citation>
    <scope>NUCLEOTIDE SEQUENCE</scope>
    <source>
        <strain evidence="7">M08but</strain>
    </source>
</reference>
<dbReference type="InterPro" id="IPR014284">
    <property type="entry name" value="RNA_pol_sigma-70_dom"/>
</dbReference>
<proteinExistence type="inferred from homology"/>
<dbReference type="PANTHER" id="PTHR43133:SF51">
    <property type="entry name" value="RNA POLYMERASE SIGMA FACTOR"/>
    <property type="match status" value="1"/>
</dbReference>
<comment type="caution">
    <text evidence="7">The sequence shown here is derived from an EMBL/GenBank/DDBJ whole genome shotgun (WGS) entry which is preliminary data.</text>
</comment>
<dbReference type="Pfam" id="PF08281">
    <property type="entry name" value="Sigma70_r4_2"/>
    <property type="match status" value="1"/>
</dbReference>
<dbReference type="InterPro" id="IPR007627">
    <property type="entry name" value="RNA_pol_sigma70_r2"/>
</dbReference>
<dbReference type="InterPro" id="IPR013325">
    <property type="entry name" value="RNA_pol_sigma_r2"/>
</dbReference>
<evidence type="ECO:0000256" key="2">
    <source>
        <dbReference type="ARBA" id="ARBA00023015"/>
    </source>
</evidence>
<dbReference type="PANTHER" id="PTHR43133">
    <property type="entry name" value="RNA POLYMERASE ECF-TYPE SIGMA FACTO"/>
    <property type="match status" value="1"/>
</dbReference>
<dbReference type="Gene3D" id="1.10.10.10">
    <property type="entry name" value="Winged helix-like DNA-binding domain superfamily/Winged helix DNA-binding domain"/>
    <property type="match status" value="1"/>
</dbReference>
<dbReference type="InterPro" id="IPR013249">
    <property type="entry name" value="RNA_pol_sigma70_r4_t2"/>
</dbReference>
<sequence>MSEANRCPTKSDPDAELLRAARSDPRAVFPELVRRYERALYNFGMKMCGVAGDAEDLVQDTFLNVFRYLDGFRNETKFKNWIYRIAASICIKKRRKSKYAPERELSLDEFLPADEAAVEQAVPSWAALPLDRVLNNELRHRLEAAILELPDKYRVVLVLRDIEGFSTEESGQILNLTPANVKVRLHRARLFLRDRLKSYYDDE</sequence>
<keyword evidence="8" id="KW-1185">Reference proteome</keyword>
<feature type="domain" description="RNA polymerase sigma factor 70 region 4 type 2" evidence="6">
    <location>
        <begin position="140"/>
        <end position="192"/>
    </location>
</feature>
<dbReference type="EMBL" id="JALJRB010000005">
    <property type="protein sequence ID" value="MCJ8500230.1"/>
    <property type="molecule type" value="Genomic_DNA"/>
</dbReference>
<organism evidence="7 8">
    <name type="scientific">Desulfatitalea alkaliphila</name>
    <dbReference type="NCBI Taxonomy" id="2929485"/>
    <lineage>
        <taxon>Bacteria</taxon>
        <taxon>Pseudomonadati</taxon>
        <taxon>Thermodesulfobacteriota</taxon>
        <taxon>Desulfobacteria</taxon>
        <taxon>Desulfobacterales</taxon>
        <taxon>Desulfosarcinaceae</taxon>
        <taxon>Desulfatitalea</taxon>
    </lineage>
</organism>
<dbReference type="InterPro" id="IPR039425">
    <property type="entry name" value="RNA_pol_sigma-70-like"/>
</dbReference>